<protein>
    <submittedName>
        <fullName evidence="1">Uncharacterized protein</fullName>
    </submittedName>
</protein>
<evidence type="ECO:0000313" key="1">
    <source>
        <dbReference type="EMBL" id="PIL33072.1"/>
    </source>
</evidence>
<dbReference type="STRING" id="1077348.A0A2G8SH39"/>
<dbReference type="AlphaFoldDB" id="A0A2G8SH39"/>
<proteinExistence type="predicted"/>
<name>A0A2G8SH39_9APHY</name>
<accession>A0A2G8SH39</accession>
<comment type="caution">
    <text evidence="1">The sequence shown here is derived from an EMBL/GenBank/DDBJ whole genome shotgun (WGS) entry which is preliminary data.</text>
</comment>
<dbReference type="OrthoDB" id="2859538at2759"/>
<evidence type="ECO:0000313" key="2">
    <source>
        <dbReference type="Proteomes" id="UP000230002"/>
    </source>
</evidence>
<dbReference type="Proteomes" id="UP000230002">
    <property type="component" value="Unassembled WGS sequence"/>
</dbReference>
<reference evidence="1 2" key="1">
    <citation type="journal article" date="2015" name="Sci. Rep.">
        <title>Chromosome-level genome map provides insights into diverse defense mechanisms in the medicinal fungus Ganoderma sinense.</title>
        <authorList>
            <person name="Zhu Y."/>
            <person name="Xu J."/>
            <person name="Sun C."/>
            <person name="Zhou S."/>
            <person name="Xu H."/>
            <person name="Nelson D.R."/>
            <person name="Qian J."/>
            <person name="Song J."/>
            <person name="Luo H."/>
            <person name="Xiang L."/>
            <person name="Li Y."/>
            <person name="Xu Z."/>
            <person name="Ji A."/>
            <person name="Wang L."/>
            <person name="Lu S."/>
            <person name="Hayward A."/>
            <person name="Sun W."/>
            <person name="Li X."/>
            <person name="Schwartz D.C."/>
            <person name="Wang Y."/>
            <person name="Chen S."/>
        </authorList>
    </citation>
    <scope>NUCLEOTIDE SEQUENCE [LARGE SCALE GENOMIC DNA]</scope>
    <source>
        <strain evidence="1 2">ZZ0214-1</strain>
    </source>
</reference>
<dbReference type="EMBL" id="AYKW01000008">
    <property type="protein sequence ID" value="PIL33072.1"/>
    <property type="molecule type" value="Genomic_DNA"/>
</dbReference>
<gene>
    <name evidence="1" type="ORF">GSI_04521</name>
</gene>
<keyword evidence="2" id="KW-1185">Reference proteome</keyword>
<organism evidence="1 2">
    <name type="scientific">Ganoderma sinense ZZ0214-1</name>
    <dbReference type="NCBI Taxonomy" id="1077348"/>
    <lineage>
        <taxon>Eukaryota</taxon>
        <taxon>Fungi</taxon>
        <taxon>Dikarya</taxon>
        <taxon>Basidiomycota</taxon>
        <taxon>Agaricomycotina</taxon>
        <taxon>Agaricomycetes</taxon>
        <taxon>Polyporales</taxon>
        <taxon>Polyporaceae</taxon>
        <taxon>Ganoderma</taxon>
    </lineage>
</organism>
<dbReference type="SUPFAM" id="SSF52047">
    <property type="entry name" value="RNI-like"/>
    <property type="match status" value="1"/>
</dbReference>
<sequence length="597" mass="66762">MYGLPFATALSTALSMLPAADRTGLGDSELSISDMRAWSMAKAGEHYKYTLAFRAIQNILAPIHRLPPEILSRIFVEAWENRRSFRLTHVCRLWRSILLNTSEFWAVAISKDQFRLSPSDDSNWEDSNAEDYFGAAYLRSAPRDISLNLSSLSFKGHLQLIDRAERITTMRFYAHTRDQLKCLWTVLHVGMPRLEDLAVRTSDKIVSWDGPKPCLSTKELPLLTRLSLPASLFPSSWPNILQELTLRSDHVPFRVCLDILFGSLEDLLSLRVLDVRDNSICSNGPLAQPFRAFPTLELLRIRSDRETVSGVLSLLTFPPSTRIDIGIDSRPPFIFDHIEEKDLFVQGSSLDGVAALVDQVTFRSGPTSTICGLTEGTERLRITASFSEWSLPYFEHAIRLFERTGAPVSRFLLTQHPGQRMCTMARSWRVLPAFPHITHLALHASDSICDDIFGDLQCRRMVPPPDTMLPSTSLPLLKELTVGVGVERGTGWLLRQPASEGNISAPGGAVAPHMRESCGLFPGFLEAGCRSGYRLSRLEIFSYEERYGMAKAYSDYIASHVDLAALAPGPVEREIAPLRAWVDGPVVFSGHRLYTDA</sequence>